<organism evidence="1 2">
    <name type="scientific">Caerostris extrusa</name>
    <name type="common">Bark spider</name>
    <name type="synonym">Caerostris bankana</name>
    <dbReference type="NCBI Taxonomy" id="172846"/>
    <lineage>
        <taxon>Eukaryota</taxon>
        <taxon>Metazoa</taxon>
        <taxon>Ecdysozoa</taxon>
        <taxon>Arthropoda</taxon>
        <taxon>Chelicerata</taxon>
        <taxon>Arachnida</taxon>
        <taxon>Araneae</taxon>
        <taxon>Araneomorphae</taxon>
        <taxon>Entelegynae</taxon>
        <taxon>Araneoidea</taxon>
        <taxon>Araneidae</taxon>
        <taxon>Caerostris</taxon>
    </lineage>
</organism>
<dbReference type="EMBL" id="BPLR01008023">
    <property type="protein sequence ID" value="GIY21478.1"/>
    <property type="molecule type" value="Genomic_DNA"/>
</dbReference>
<evidence type="ECO:0000313" key="1">
    <source>
        <dbReference type="EMBL" id="GIY21478.1"/>
    </source>
</evidence>
<evidence type="ECO:0000313" key="2">
    <source>
        <dbReference type="Proteomes" id="UP001054945"/>
    </source>
</evidence>
<sequence>MPLFWVFSPNCDGTRQVQSNRTTWLQPSKPDLNISIPLYKDSIGLWNILTLFLLKRRGGKCKSSSVILLGVRFKLR</sequence>
<name>A0AAV4RHS8_CAEEX</name>
<protein>
    <submittedName>
        <fullName evidence="1">Uncharacterized protein</fullName>
    </submittedName>
</protein>
<gene>
    <name evidence="1" type="ORF">CEXT_250301</name>
</gene>
<dbReference type="AlphaFoldDB" id="A0AAV4RHS8"/>
<proteinExistence type="predicted"/>
<accession>A0AAV4RHS8</accession>
<reference evidence="1 2" key="1">
    <citation type="submission" date="2021-06" db="EMBL/GenBank/DDBJ databases">
        <title>Caerostris extrusa draft genome.</title>
        <authorList>
            <person name="Kono N."/>
            <person name="Arakawa K."/>
        </authorList>
    </citation>
    <scope>NUCLEOTIDE SEQUENCE [LARGE SCALE GENOMIC DNA]</scope>
</reference>
<keyword evidence="2" id="KW-1185">Reference proteome</keyword>
<comment type="caution">
    <text evidence="1">The sequence shown here is derived from an EMBL/GenBank/DDBJ whole genome shotgun (WGS) entry which is preliminary data.</text>
</comment>
<dbReference type="Proteomes" id="UP001054945">
    <property type="component" value="Unassembled WGS sequence"/>
</dbReference>